<dbReference type="Proteomes" id="UP000002630">
    <property type="component" value="Unassembled WGS sequence"/>
</dbReference>
<proteinExistence type="predicted"/>
<evidence type="ECO:0000313" key="1">
    <source>
        <dbReference type="EMBL" id="CBJ34157.1"/>
    </source>
</evidence>
<dbReference type="AlphaFoldDB" id="D7FHV9"/>
<name>D7FHV9_ECTSI</name>
<organism evidence="1 2">
    <name type="scientific">Ectocarpus siliculosus</name>
    <name type="common">Brown alga</name>
    <name type="synonym">Conferva siliculosa</name>
    <dbReference type="NCBI Taxonomy" id="2880"/>
    <lineage>
        <taxon>Eukaryota</taxon>
        <taxon>Sar</taxon>
        <taxon>Stramenopiles</taxon>
        <taxon>Ochrophyta</taxon>
        <taxon>PX clade</taxon>
        <taxon>Phaeophyceae</taxon>
        <taxon>Ectocarpales</taxon>
        <taxon>Ectocarpaceae</taxon>
        <taxon>Ectocarpus</taxon>
    </lineage>
</organism>
<dbReference type="OrthoDB" id="1414216at2759"/>
<dbReference type="EMBL" id="FN649760">
    <property type="protein sequence ID" value="CBJ34157.1"/>
    <property type="molecule type" value="Genomic_DNA"/>
</dbReference>
<accession>D7FHV9</accession>
<sequence length="69" mass="8199">MRAFCYLVELTAAPNHRELSNAYHRMGKAYQDLGSRIMALRWPCRQLMTENYHARRERMPTTSRGRQSI</sequence>
<evidence type="ECO:0000313" key="2">
    <source>
        <dbReference type="Proteomes" id="UP000002630"/>
    </source>
</evidence>
<gene>
    <name evidence="1" type="ORF">Esi_1144_0002</name>
</gene>
<keyword evidence="2" id="KW-1185">Reference proteome</keyword>
<protein>
    <submittedName>
        <fullName evidence="1">Uncharacterized protein</fullName>
    </submittedName>
</protein>
<reference evidence="1 2" key="1">
    <citation type="journal article" date="2010" name="Nature">
        <title>The Ectocarpus genome and the independent evolution of multicellularity in brown algae.</title>
        <authorList>
            <person name="Cock J.M."/>
            <person name="Sterck L."/>
            <person name="Rouze P."/>
            <person name="Scornet D."/>
            <person name="Allen A.E."/>
            <person name="Amoutzias G."/>
            <person name="Anthouard V."/>
            <person name="Artiguenave F."/>
            <person name="Aury J.M."/>
            <person name="Badger J.H."/>
            <person name="Beszteri B."/>
            <person name="Billiau K."/>
            <person name="Bonnet E."/>
            <person name="Bothwell J.H."/>
            <person name="Bowler C."/>
            <person name="Boyen C."/>
            <person name="Brownlee C."/>
            <person name="Carrano C.J."/>
            <person name="Charrier B."/>
            <person name="Cho G.Y."/>
            <person name="Coelho S.M."/>
            <person name="Collen J."/>
            <person name="Corre E."/>
            <person name="Da Silva C."/>
            <person name="Delage L."/>
            <person name="Delaroque N."/>
            <person name="Dittami S.M."/>
            <person name="Doulbeau S."/>
            <person name="Elias M."/>
            <person name="Farnham G."/>
            <person name="Gachon C.M."/>
            <person name="Gschloessl B."/>
            <person name="Heesch S."/>
            <person name="Jabbari K."/>
            <person name="Jubin C."/>
            <person name="Kawai H."/>
            <person name="Kimura K."/>
            <person name="Kloareg B."/>
            <person name="Kupper F.C."/>
            <person name="Lang D."/>
            <person name="Le Bail A."/>
            <person name="Leblanc C."/>
            <person name="Lerouge P."/>
            <person name="Lohr M."/>
            <person name="Lopez P.J."/>
            <person name="Martens C."/>
            <person name="Maumus F."/>
            <person name="Michel G."/>
            <person name="Miranda-Saavedra D."/>
            <person name="Morales J."/>
            <person name="Moreau H."/>
            <person name="Motomura T."/>
            <person name="Nagasato C."/>
            <person name="Napoli C.A."/>
            <person name="Nelson D.R."/>
            <person name="Nyvall-Collen P."/>
            <person name="Peters A.F."/>
            <person name="Pommier C."/>
            <person name="Potin P."/>
            <person name="Poulain J."/>
            <person name="Quesneville H."/>
            <person name="Read B."/>
            <person name="Rensing S.A."/>
            <person name="Ritter A."/>
            <person name="Rousvoal S."/>
            <person name="Samanta M."/>
            <person name="Samson G."/>
            <person name="Schroeder D.C."/>
            <person name="Segurens B."/>
            <person name="Strittmatter M."/>
            <person name="Tonon T."/>
            <person name="Tregear J.W."/>
            <person name="Valentin K."/>
            <person name="von Dassow P."/>
            <person name="Yamagishi T."/>
            <person name="Van de Peer Y."/>
            <person name="Wincker P."/>
        </authorList>
    </citation>
    <scope>NUCLEOTIDE SEQUENCE [LARGE SCALE GENOMIC DNA]</scope>
    <source>
        <strain evidence="2">Ec32 / CCAP1310/4</strain>
    </source>
</reference>
<dbReference type="InParanoid" id="D7FHV9"/>